<protein>
    <recommendedName>
        <fullName evidence="3">G protein gamma domain-containing protein</fullName>
    </recommendedName>
</protein>
<sequence>MFLVSSDYSFAERAIIDVWVWLWFIHRVWSTDRFASLQWNKICNFDLKSIITLLIFLMLPVQAIFDIIWTYIKYHEGYIIDPSNHEIYSKPTYSDDFHSLLWSKKDESLKTISEYILTFCFASQIGTLALMQAFWSHLSSQISGKPFMRSWKFRFYVGWVFASMFIFPMARILTDKHKELTDCVPQLIFAFQMFVIFLLGIKNGRRLNKLLKSIQFTRSPSGHETILRIHYFIGMNESLTFGAFLISVGMLIVILGSLRLFISKVLLDVLIIHINFGSLILWATMILIIYPRYYITGTSDTVLNNSIPTLNGRNDNGHNDPSNPHDKLTNNQPNSYVINLNTTTPTTNTKITPSKSSIPKADESQSNISVEKSINNLLEEQQQQIEIFRHKTSTSISSIVTITSSHAPTSPLIPPPPSFPPVTRENPLQDI</sequence>
<feature type="transmembrane region" description="Helical" evidence="2">
    <location>
        <begin position="115"/>
        <end position="135"/>
    </location>
</feature>
<dbReference type="PROSITE" id="PS50058">
    <property type="entry name" value="G_PROTEIN_GAMMA"/>
    <property type="match status" value="1"/>
</dbReference>
<evidence type="ECO:0000256" key="2">
    <source>
        <dbReference type="SAM" id="Phobius"/>
    </source>
</evidence>
<keyword evidence="2" id="KW-0472">Membrane</keyword>
<accession>A0A2Z6RI43</accession>
<organism evidence="4 5">
    <name type="scientific">Rhizophagus clarus</name>
    <dbReference type="NCBI Taxonomy" id="94130"/>
    <lineage>
        <taxon>Eukaryota</taxon>
        <taxon>Fungi</taxon>
        <taxon>Fungi incertae sedis</taxon>
        <taxon>Mucoromycota</taxon>
        <taxon>Glomeromycotina</taxon>
        <taxon>Glomeromycetes</taxon>
        <taxon>Glomerales</taxon>
        <taxon>Glomeraceae</taxon>
        <taxon>Rhizophagus</taxon>
    </lineage>
</organism>
<feature type="transmembrane region" description="Helical" evidence="2">
    <location>
        <begin position="270"/>
        <end position="290"/>
    </location>
</feature>
<gene>
    <name evidence="4" type="ORF">RclHR1_19730002</name>
</gene>
<evidence type="ECO:0000256" key="1">
    <source>
        <dbReference type="SAM" id="MobiDB-lite"/>
    </source>
</evidence>
<keyword evidence="2" id="KW-0812">Transmembrane</keyword>
<feature type="transmembrane region" description="Helical" evidence="2">
    <location>
        <begin position="50"/>
        <end position="72"/>
    </location>
</feature>
<keyword evidence="2" id="KW-1133">Transmembrane helix</keyword>
<feature type="transmembrane region" description="Helical" evidence="2">
    <location>
        <begin position="238"/>
        <end position="258"/>
    </location>
</feature>
<feature type="transmembrane region" description="Helical" evidence="2">
    <location>
        <begin position="12"/>
        <end position="29"/>
    </location>
</feature>
<dbReference type="Proteomes" id="UP000247702">
    <property type="component" value="Unassembled WGS sequence"/>
</dbReference>
<name>A0A2Z6RI43_9GLOM</name>
<dbReference type="AlphaFoldDB" id="A0A2Z6RI43"/>
<evidence type="ECO:0000259" key="3">
    <source>
        <dbReference type="PROSITE" id="PS50058"/>
    </source>
</evidence>
<feature type="compositionally biased region" description="Basic and acidic residues" evidence="1">
    <location>
        <begin position="315"/>
        <end position="328"/>
    </location>
</feature>
<feature type="region of interest" description="Disordered" evidence="1">
    <location>
        <begin position="312"/>
        <end position="366"/>
    </location>
</feature>
<feature type="compositionally biased region" description="Low complexity" evidence="1">
    <location>
        <begin position="341"/>
        <end position="358"/>
    </location>
</feature>
<dbReference type="STRING" id="94130.A0A2Z6RI43"/>
<feature type="transmembrane region" description="Helical" evidence="2">
    <location>
        <begin position="184"/>
        <end position="201"/>
    </location>
</feature>
<evidence type="ECO:0000313" key="5">
    <source>
        <dbReference type="Proteomes" id="UP000247702"/>
    </source>
</evidence>
<proteinExistence type="predicted"/>
<comment type="caution">
    <text evidence="4">The sequence shown here is derived from an EMBL/GenBank/DDBJ whole genome shotgun (WGS) entry which is preliminary data.</text>
</comment>
<reference evidence="4 5" key="1">
    <citation type="submission" date="2017-11" db="EMBL/GenBank/DDBJ databases">
        <title>The genome of Rhizophagus clarus HR1 reveals common genetic basis of auxotrophy among arbuscular mycorrhizal fungi.</title>
        <authorList>
            <person name="Kobayashi Y."/>
        </authorList>
    </citation>
    <scope>NUCLEOTIDE SEQUENCE [LARGE SCALE GENOMIC DNA]</scope>
    <source>
        <strain evidence="4 5">HR1</strain>
    </source>
</reference>
<dbReference type="GO" id="GO:0007186">
    <property type="term" value="P:G protein-coupled receptor signaling pathway"/>
    <property type="evidence" value="ECO:0007669"/>
    <property type="project" value="InterPro"/>
</dbReference>
<feature type="region of interest" description="Disordered" evidence="1">
    <location>
        <begin position="405"/>
        <end position="431"/>
    </location>
</feature>
<dbReference type="InterPro" id="IPR015898">
    <property type="entry name" value="G-protein_gamma-like_dom"/>
</dbReference>
<evidence type="ECO:0000313" key="4">
    <source>
        <dbReference type="EMBL" id="GBB92158.1"/>
    </source>
</evidence>
<feature type="compositionally biased region" description="Polar residues" evidence="1">
    <location>
        <begin position="329"/>
        <end position="340"/>
    </location>
</feature>
<feature type="compositionally biased region" description="Pro residues" evidence="1">
    <location>
        <begin position="411"/>
        <end position="420"/>
    </location>
</feature>
<keyword evidence="5" id="KW-1185">Reference proteome</keyword>
<feature type="domain" description="G protein gamma" evidence="3">
    <location>
        <begin position="364"/>
        <end position="431"/>
    </location>
</feature>
<dbReference type="EMBL" id="BEXD01001083">
    <property type="protein sequence ID" value="GBB92158.1"/>
    <property type="molecule type" value="Genomic_DNA"/>
</dbReference>
<feature type="transmembrane region" description="Helical" evidence="2">
    <location>
        <begin position="155"/>
        <end position="172"/>
    </location>
</feature>